<name>A0A1G6R3H4_9ACTN</name>
<dbReference type="SMART" id="SM00947">
    <property type="entry name" value="Pro_CA"/>
    <property type="match status" value="1"/>
</dbReference>
<dbReference type="AlphaFoldDB" id="A0A1G6R3H4"/>
<dbReference type="GO" id="GO:0008270">
    <property type="term" value="F:zinc ion binding"/>
    <property type="evidence" value="ECO:0007669"/>
    <property type="project" value="InterPro"/>
</dbReference>
<protein>
    <recommendedName>
        <fullName evidence="2">carbonic anhydrase</fullName>
        <ecNumber evidence="2">4.2.1.1</ecNumber>
    </recommendedName>
</protein>
<feature type="binding site" evidence="7">
    <location>
        <position position="60"/>
    </location>
    <ligand>
        <name>Zn(2+)</name>
        <dbReference type="ChEBI" id="CHEBI:29105"/>
    </ligand>
</feature>
<evidence type="ECO:0000256" key="6">
    <source>
        <dbReference type="ARBA" id="ARBA00048348"/>
    </source>
</evidence>
<feature type="binding site" evidence="7">
    <location>
        <position position="116"/>
    </location>
    <ligand>
        <name>Zn(2+)</name>
        <dbReference type="ChEBI" id="CHEBI:29105"/>
    </ligand>
</feature>
<evidence type="ECO:0000313" key="9">
    <source>
        <dbReference type="Proteomes" id="UP000199034"/>
    </source>
</evidence>
<dbReference type="PANTHER" id="PTHR43175">
    <property type="entry name" value="CARBONIC ANHYDRASE"/>
    <property type="match status" value="1"/>
</dbReference>
<dbReference type="InterPro" id="IPR036874">
    <property type="entry name" value="Carbonic_anhydrase_sf"/>
</dbReference>
<dbReference type="CDD" id="cd03379">
    <property type="entry name" value="beta_CA_cladeD"/>
    <property type="match status" value="1"/>
</dbReference>
<dbReference type="PANTHER" id="PTHR43175:SF3">
    <property type="entry name" value="CARBON DISULFIDE HYDROLASE"/>
    <property type="match status" value="1"/>
</dbReference>
<evidence type="ECO:0000256" key="7">
    <source>
        <dbReference type="PIRSR" id="PIRSR601765-1"/>
    </source>
</evidence>
<comment type="cofactor">
    <cofactor evidence="7">
        <name>Zn(2+)</name>
        <dbReference type="ChEBI" id="CHEBI:29105"/>
    </cofactor>
    <text evidence="7">Binds 1 zinc ion per subunit.</text>
</comment>
<comment type="function">
    <text evidence="5">Catalyzes the reversible hydration of carbon dioxide to form bicarbonate.</text>
</comment>
<dbReference type="EC" id="4.2.1.1" evidence="2"/>
<keyword evidence="4 7" id="KW-0862">Zinc</keyword>
<dbReference type="EMBL" id="FMZM01000005">
    <property type="protein sequence ID" value="SDC99068.1"/>
    <property type="molecule type" value="Genomic_DNA"/>
</dbReference>
<evidence type="ECO:0000256" key="3">
    <source>
        <dbReference type="ARBA" id="ARBA00022723"/>
    </source>
</evidence>
<evidence type="ECO:0000256" key="1">
    <source>
        <dbReference type="ARBA" id="ARBA00006217"/>
    </source>
</evidence>
<reference evidence="8 9" key="1">
    <citation type="submission" date="2016-10" db="EMBL/GenBank/DDBJ databases">
        <authorList>
            <person name="de Groot N.N."/>
        </authorList>
    </citation>
    <scope>NUCLEOTIDE SEQUENCE [LARGE SCALE GENOMIC DNA]</scope>
    <source>
        <strain evidence="8 9">CGMCC 4.6858</strain>
    </source>
</reference>
<dbReference type="Proteomes" id="UP000199034">
    <property type="component" value="Unassembled WGS sequence"/>
</dbReference>
<keyword evidence="3 7" id="KW-0479">Metal-binding</keyword>
<comment type="catalytic activity">
    <reaction evidence="6">
        <text>hydrogencarbonate + H(+) = CO2 + H2O</text>
        <dbReference type="Rhea" id="RHEA:10748"/>
        <dbReference type="ChEBI" id="CHEBI:15377"/>
        <dbReference type="ChEBI" id="CHEBI:15378"/>
        <dbReference type="ChEBI" id="CHEBI:16526"/>
        <dbReference type="ChEBI" id="CHEBI:17544"/>
        <dbReference type="EC" id="4.2.1.1"/>
    </reaction>
</comment>
<dbReference type="Pfam" id="PF00484">
    <property type="entry name" value="Pro_CA"/>
    <property type="match status" value="1"/>
</dbReference>
<evidence type="ECO:0000256" key="4">
    <source>
        <dbReference type="ARBA" id="ARBA00022833"/>
    </source>
</evidence>
<accession>A0A1G6R3H4</accession>
<dbReference type="STRING" id="1045774.SAMN05421872_105133"/>
<gene>
    <name evidence="8" type="ORF">SAMN05421872_105133</name>
</gene>
<evidence type="ECO:0000313" key="8">
    <source>
        <dbReference type="EMBL" id="SDC99068.1"/>
    </source>
</evidence>
<dbReference type="InterPro" id="IPR001765">
    <property type="entry name" value="Carbonic_anhydrase"/>
</dbReference>
<dbReference type="SUPFAM" id="SSF53056">
    <property type="entry name" value="beta-carbonic anhydrase, cab"/>
    <property type="match status" value="1"/>
</dbReference>
<comment type="similarity">
    <text evidence="1">Belongs to the beta-class carbonic anhydrase family.</text>
</comment>
<evidence type="ECO:0000256" key="5">
    <source>
        <dbReference type="ARBA" id="ARBA00024993"/>
    </source>
</evidence>
<feature type="binding site" evidence="7">
    <location>
        <position position="113"/>
    </location>
    <ligand>
        <name>Zn(2+)</name>
        <dbReference type="ChEBI" id="CHEBI:29105"/>
    </ligand>
</feature>
<proteinExistence type="inferred from homology"/>
<keyword evidence="9" id="KW-1185">Reference proteome</keyword>
<organism evidence="8 9">
    <name type="scientific">Nocardioides lianchengensis</name>
    <dbReference type="NCBI Taxonomy" id="1045774"/>
    <lineage>
        <taxon>Bacteria</taxon>
        <taxon>Bacillati</taxon>
        <taxon>Actinomycetota</taxon>
        <taxon>Actinomycetes</taxon>
        <taxon>Propionibacteriales</taxon>
        <taxon>Nocardioidaceae</taxon>
        <taxon>Nocardioides</taxon>
    </lineage>
</organism>
<feature type="binding site" evidence="7">
    <location>
        <position position="62"/>
    </location>
    <ligand>
        <name>Zn(2+)</name>
        <dbReference type="ChEBI" id="CHEBI:29105"/>
    </ligand>
</feature>
<dbReference type="Gene3D" id="3.40.1050.10">
    <property type="entry name" value="Carbonic anhydrase"/>
    <property type="match status" value="1"/>
</dbReference>
<evidence type="ECO:0000256" key="2">
    <source>
        <dbReference type="ARBA" id="ARBA00012925"/>
    </source>
</evidence>
<sequence length="188" mass="20329">MSHGFTGRIGGLLTAARRHLATLRCVAFDDLLAANRDFASDFAYGGFDGVARAGVAIVTCMDSRIDPLGMIGLKPGDAKIFRNPGGRVTEAALEALVLGVHLLNVQRVLVVPHTRCAVASNSEEVIRDRISESAGVDASWHRFHVVDDQRRALEMDVRKVLSHPLVPDSVEVGGFLYDVDTGLLDRLV</sequence>
<dbReference type="GO" id="GO:0004089">
    <property type="term" value="F:carbonate dehydratase activity"/>
    <property type="evidence" value="ECO:0007669"/>
    <property type="project" value="UniProtKB-EC"/>
</dbReference>